<dbReference type="InterPro" id="IPR058245">
    <property type="entry name" value="NreC/VraR/RcsB-like_REC"/>
</dbReference>
<dbReference type="Pfam" id="PF00072">
    <property type="entry name" value="Response_reg"/>
    <property type="match status" value="1"/>
</dbReference>
<proteinExistence type="predicted"/>
<evidence type="ECO:0000313" key="8">
    <source>
        <dbReference type="EMBL" id="MDD0993708.1"/>
    </source>
</evidence>
<evidence type="ECO:0000259" key="7">
    <source>
        <dbReference type="PROSITE" id="PS50110"/>
    </source>
</evidence>
<accession>A0ABT5P065</accession>
<protein>
    <submittedName>
        <fullName evidence="8">Response regulator transcription factor</fullName>
    </submittedName>
</protein>
<evidence type="ECO:0000256" key="1">
    <source>
        <dbReference type="ARBA" id="ARBA00022553"/>
    </source>
</evidence>
<dbReference type="CDD" id="cd17535">
    <property type="entry name" value="REC_NarL-like"/>
    <property type="match status" value="1"/>
</dbReference>
<dbReference type="PROSITE" id="PS00622">
    <property type="entry name" value="HTH_LUXR_1"/>
    <property type="match status" value="1"/>
</dbReference>
<dbReference type="InterPro" id="IPR000792">
    <property type="entry name" value="Tscrpt_reg_LuxR_C"/>
</dbReference>
<dbReference type="PROSITE" id="PS50110">
    <property type="entry name" value="RESPONSE_REGULATORY"/>
    <property type="match status" value="1"/>
</dbReference>
<dbReference type="PANTHER" id="PTHR43214:SF41">
    <property type="entry name" value="NITRATE_NITRITE RESPONSE REGULATOR PROTEIN NARP"/>
    <property type="match status" value="1"/>
</dbReference>
<dbReference type="CDD" id="cd06170">
    <property type="entry name" value="LuxR_C_like"/>
    <property type="match status" value="1"/>
</dbReference>
<dbReference type="EMBL" id="JAMDGY010000104">
    <property type="protein sequence ID" value="MDD0993708.1"/>
    <property type="molecule type" value="Genomic_DNA"/>
</dbReference>
<comment type="caution">
    <text evidence="8">The sequence shown here is derived from an EMBL/GenBank/DDBJ whole genome shotgun (WGS) entry which is preliminary data.</text>
</comment>
<feature type="modified residue" description="4-aspartylphosphate" evidence="5">
    <location>
        <position position="54"/>
    </location>
</feature>
<dbReference type="InterPro" id="IPR016032">
    <property type="entry name" value="Sig_transdc_resp-reg_C-effctor"/>
</dbReference>
<dbReference type="SMART" id="SM00448">
    <property type="entry name" value="REC"/>
    <property type="match status" value="1"/>
</dbReference>
<dbReference type="InterPro" id="IPR011006">
    <property type="entry name" value="CheY-like_superfamily"/>
</dbReference>
<evidence type="ECO:0000256" key="2">
    <source>
        <dbReference type="ARBA" id="ARBA00023015"/>
    </source>
</evidence>
<reference evidence="8 9" key="1">
    <citation type="submission" date="2022-05" db="EMBL/GenBank/DDBJ databases">
        <title>Novel Pseudomonas spp. Isolated from a Rainbow Trout Aquaculture Facility.</title>
        <authorList>
            <person name="Testerman T."/>
            <person name="Graf J."/>
        </authorList>
    </citation>
    <scope>NUCLEOTIDE SEQUENCE [LARGE SCALE GENOMIC DNA]</scope>
    <source>
        <strain evidence="8 9">ID681</strain>
    </source>
</reference>
<evidence type="ECO:0000256" key="4">
    <source>
        <dbReference type="ARBA" id="ARBA00023163"/>
    </source>
</evidence>
<evidence type="ECO:0000256" key="3">
    <source>
        <dbReference type="ARBA" id="ARBA00023125"/>
    </source>
</evidence>
<evidence type="ECO:0000256" key="5">
    <source>
        <dbReference type="PROSITE-ProRule" id="PRU00169"/>
    </source>
</evidence>
<dbReference type="InterPro" id="IPR039420">
    <property type="entry name" value="WalR-like"/>
</dbReference>
<dbReference type="SUPFAM" id="SSF46894">
    <property type="entry name" value="C-terminal effector domain of the bipartite response regulators"/>
    <property type="match status" value="1"/>
</dbReference>
<sequence length="209" mass="23327">MMHTALIVDDHPFIRSAAKVLLQQEQFEVVGETDNGSDAVLLAQQHKPDLMLLDIALPKLDGLEVLNRIHAFNLPTRILVLTSRPAPCYAVRCMKAGAAGYMSKAEDTNELIRAIRAIMSGYTFFPNLASGSVRRSDVEVTEQALIKRLSDRELSILQQLATGMSNNEIAELMHVSNKTVSTYKKRMIEKLNVKSLVYLAEFAKRNDLV</sequence>
<organism evidence="8 9">
    <name type="scientific">Pseudomonas fontis</name>
    <dbReference type="NCBI Taxonomy" id="2942633"/>
    <lineage>
        <taxon>Bacteria</taxon>
        <taxon>Pseudomonadati</taxon>
        <taxon>Pseudomonadota</taxon>
        <taxon>Gammaproteobacteria</taxon>
        <taxon>Pseudomonadales</taxon>
        <taxon>Pseudomonadaceae</taxon>
        <taxon>Pseudomonas</taxon>
    </lineage>
</organism>
<feature type="domain" description="HTH luxR-type" evidence="6">
    <location>
        <begin position="142"/>
        <end position="207"/>
    </location>
</feature>
<dbReference type="InterPro" id="IPR001789">
    <property type="entry name" value="Sig_transdc_resp-reg_receiver"/>
</dbReference>
<keyword evidence="1 5" id="KW-0597">Phosphoprotein</keyword>
<keyword evidence="9" id="KW-1185">Reference proteome</keyword>
<keyword evidence="4" id="KW-0804">Transcription</keyword>
<dbReference type="PRINTS" id="PR00038">
    <property type="entry name" value="HTHLUXR"/>
</dbReference>
<dbReference type="Pfam" id="PF00196">
    <property type="entry name" value="GerE"/>
    <property type="match status" value="1"/>
</dbReference>
<keyword evidence="3" id="KW-0238">DNA-binding</keyword>
<name>A0ABT5P065_9PSED</name>
<keyword evidence="2" id="KW-0805">Transcription regulation</keyword>
<dbReference type="Gene3D" id="3.40.50.2300">
    <property type="match status" value="1"/>
</dbReference>
<dbReference type="PANTHER" id="PTHR43214">
    <property type="entry name" value="TWO-COMPONENT RESPONSE REGULATOR"/>
    <property type="match status" value="1"/>
</dbReference>
<dbReference type="PROSITE" id="PS50043">
    <property type="entry name" value="HTH_LUXR_2"/>
    <property type="match status" value="1"/>
</dbReference>
<evidence type="ECO:0000259" key="6">
    <source>
        <dbReference type="PROSITE" id="PS50043"/>
    </source>
</evidence>
<feature type="domain" description="Response regulatory" evidence="7">
    <location>
        <begin position="4"/>
        <end position="119"/>
    </location>
</feature>
<dbReference type="Proteomes" id="UP001148203">
    <property type="component" value="Unassembled WGS sequence"/>
</dbReference>
<dbReference type="SMART" id="SM00421">
    <property type="entry name" value="HTH_LUXR"/>
    <property type="match status" value="1"/>
</dbReference>
<evidence type="ECO:0000313" key="9">
    <source>
        <dbReference type="Proteomes" id="UP001148203"/>
    </source>
</evidence>
<gene>
    <name evidence="8" type="ORF">M5G11_24575</name>
</gene>
<dbReference type="SUPFAM" id="SSF52172">
    <property type="entry name" value="CheY-like"/>
    <property type="match status" value="1"/>
</dbReference>